<organism evidence="3 4">
    <name type="scientific">Brevundimonas intermedia</name>
    <dbReference type="NCBI Taxonomy" id="74315"/>
    <lineage>
        <taxon>Bacteria</taxon>
        <taxon>Pseudomonadati</taxon>
        <taxon>Pseudomonadota</taxon>
        <taxon>Alphaproteobacteria</taxon>
        <taxon>Caulobacterales</taxon>
        <taxon>Caulobacteraceae</taxon>
        <taxon>Brevundimonas</taxon>
    </lineage>
</organism>
<sequence>MTRLRRLAVAWAALALTACAATLGPPQPSLSDNDGWTFAPAELKTVGLGLPGAVLAPGVSFAGGVEIVAGLGSPLHGLSDLKLTGDGGFVAVSDAGDLVRGVLRLDPQGRLVGVDHLASRRLTLENGQPIADKIDGDAEGLALTRSGDLLISFERRHRIWNYGPLSDLRTPTAVSSPDVAFPDNEGMEGLAAALPRQGAEGWRALGEGGGVWDCTPDRCRVVVSPPAEAPKDSDYRSTGLDRDPSGDGWFMVERRYTPPFDMRGRVRRLTPDGTPGPILVELKLPGTTDNFEGVAAERRGQGTRLYLLSDDNANPAQRTLLLAFDVR</sequence>
<dbReference type="Proteomes" id="UP001143509">
    <property type="component" value="Unassembled WGS sequence"/>
</dbReference>
<dbReference type="RefSeq" id="WP_271165434.1">
    <property type="nucleotide sequence ID" value="NZ_BSFD01000006.1"/>
</dbReference>
<feature type="domain" description="Phytase-like" evidence="2">
    <location>
        <begin position="74"/>
        <end position="312"/>
    </location>
</feature>
<dbReference type="SUPFAM" id="SSF63829">
    <property type="entry name" value="Calcium-dependent phosphotriesterase"/>
    <property type="match status" value="1"/>
</dbReference>
<dbReference type="InterPro" id="IPR027372">
    <property type="entry name" value="Phytase-like_dom"/>
</dbReference>
<dbReference type="EMBL" id="BSFD01000006">
    <property type="protein sequence ID" value="GLK49243.1"/>
    <property type="molecule type" value="Genomic_DNA"/>
</dbReference>
<dbReference type="PROSITE" id="PS51257">
    <property type="entry name" value="PROKAR_LIPOPROTEIN"/>
    <property type="match status" value="1"/>
</dbReference>
<evidence type="ECO:0000313" key="3">
    <source>
        <dbReference type="EMBL" id="GLK49243.1"/>
    </source>
</evidence>
<feature type="signal peptide" evidence="1">
    <location>
        <begin position="1"/>
        <end position="20"/>
    </location>
</feature>
<gene>
    <name evidence="3" type="ORF">GCM10017620_22160</name>
</gene>
<feature type="chain" id="PRO_5047008299" description="Phytase-like domain-containing protein" evidence="1">
    <location>
        <begin position="21"/>
        <end position="327"/>
    </location>
</feature>
<proteinExistence type="predicted"/>
<dbReference type="InterPro" id="IPR014567">
    <property type="entry name" value="UCP031900"/>
</dbReference>
<evidence type="ECO:0000313" key="4">
    <source>
        <dbReference type="Proteomes" id="UP001143509"/>
    </source>
</evidence>
<keyword evidence="4" id="KW-1185">Reference proteome</keyword>
<reference evidence="3" key="1">
    <citation type="journal article" date="2014" name="Int. J. Syst. Evol. Microbiol.">
        <title>Complete genome of a new Firmicutes species belonging to the dominant human colonic microbiota ('Ruminococcus bicirculans') reveals two chromosomes and a selective capacity to utilize plant glucans.</title>
        <authorList>
            <consortium name="NISC Comparative Sequencing Program"/>
            <person name="Wegmann U."/>
            <person name="Louis P."/>
            <person name="Goesmann A."/>
            <person name="Henrissat B."/>
            <person name="Duncan S.H."/>
            <person name="Flint H.J."/>
        </authorList>
    </citation>
    <scope>NUCLEOTIDE SEQUENCE</scope>
    <source>
        <strain evidence="3">VKM B-1499</strain>
    </source>
</reference>
<dbReference type="Pfam" id="PF13449">
    <property type="entry name" value="Phytase-like"/>
    <property type="match status" value="1"/>
</dbReference>
<comment type="caution">
    <text evidence="3">The sequence shown here is derived from an EMBL/GenBank/DDBJ whole genome shotgun (WGS) entry which is preliminary data.</text>
</comment>
<name>A0ABQ5TD45_9CAUL</name>
<protein>
    <recommendedName>
        <fullName evidence="2">Phytase-like domain-containing protein</fullName>
    </recommendedName>
</protein>
<reference evidence="3" key="2">
    <citation type="submission" date="2023-01" db="EMBL/GenBank/DDBJ databases">
        <authorList>
            <person name="Sun Q."/>
            <person name="Evtushenko L."/>
        </authorList>
    </citation>
    <scope>NUCLEOTIDE SEQUENCE</scope>
    <source>
        <strain evidence="3">VKM B-1499</strain>
    </source>
</reference>
<keyword evidence="1" id="KW-0732">Signal</keyword>
<evidence type="ECO:0000256" key="1">
    <source>
        <dbReference type="SAM" id="SignalP"/>
    </source>
</evidence>
<accession>A0ABQ5TD45</accession>
<evidence type="ECO:0000259" key="2">
    <source>
        <dbReference type="Pfam" id="PF13449"/>
    </source>
</evidence>
<dbReference type="PIRSF" id="PIRSF031900">
    <property type="entry name" value="UCP031900"/>
    <property type="match status" value="1"/>
</dbReference>